<proteinExistence type="predicted"/>
<name>F0ZF50_DICPU</name>
<dbReference type="GeneID" id="10499839"/>
<gene>
    <name evidence="1" type="ORF">DICPUDRAFT_91632</name>
</gene>
<reference evidence="2" key="1">
    <citation type="journal article" date="2011" name="Genome Biol.">
        <title>Comparative genomics of the social amoebae Dictyostelium discoideum and Dictyostelium purpureum.</title>
        <authorList>
            <consortium name="US DOE Joint Genome Institute (JGI-PGF)"/>
            <person name="Sucgang R."/>
            <person name="Kuo A."/>
            <person name="Tian X."/>
            <person name="Salerno W."/>
            <person name="Parikh A."/>
            <person name="Feasley C.L."/>
            <person name="Dalin E."/>
            <person name="Tu H."/>
            <person name="Huang E."/>
            <person name="Barry K."/>
            <person name="Lindquist E."/>
            <person name="Shapiro H."/>
            <person name="Bruce D."/>
            <person name="Schmutz J."/>
            <person name="Salamov A."/>
            <person name="Fey P."/>
            <person name="Gaudet P."/>
            <person name="Anjard C."/>
            <person name="Babu M.M."/>
            <person name="Basu S."/>
            <person name="Bushmanova Y."/>
            <person name="van der Wel H."/>
            <person name="Katoh-Kurasawa M."/>
            <person name="Dinh C."/>
            <person name="Coutinho P.M."/>
            <person name="Saito T."/>
            <person name="Elias M."/>
            <person name="Schaap P."/>
            <person name="Kay R.R."/>
            <person name="Henrissat B."/>
            <person name="Eichinger L."/>
            <person name="Rivero F."/>
            <person name="Putnam N.H."/>
            <person name="West C.M."/>
            <person name="Loomis W.F."/>
            <person name="Chisholm R.L."/>
            <person name="Shaulsky G."/>
            <person name="Strassmann J.E."/>
            <person name="Queller D.C."/>
            <person name="Kuspa A."/>
            <person name="Grigoriev I.V."/>
        </authorList>
    </citation>
    <scope>NUCLEOTIDE SEQUENCE [LARGE SCALE GENOMIC DNA]</scope>
    <source>
        <strain evidence="2">QSDP1</strain>
    </source>
</reference>
<organism evidence="1 2">
    <name type="scientific">Dictyostelium purpureum</name>
    <name type="common">Slime mold</name>
    <dbReference type="NCBI Taxonomy" id="5786"/>
    <lineage>
        <taxon>Eukaryota</taxon>
        <taxon>Amoebozoa</taxon>
        <taxon>Evosea</taxon>
        <taxon>Eumycetozoa</taxon>
        <taxon>Dictyostelia</taxon>
        <taxon>Dictyosteliales</taxon>
        <taxon>Dictyosteliaceae</taxon>
        <taxon>Dictyostelium</taxon>
    </lineage>
</organism>
<dbReference type="OrthoDB" id="8057740at2759"/>
<dbReference type="AlphaFoldDB" id="F0ZF50"/>
<dbReference type="EMBL" id="GL871000">
    <property type="protein sequence ID" value="EGC37390.1"/>
    <property type="molecule type" value="Genomic_DNA"/>
</dbReference>
<dbReference type="RefSeq" id="XP_003286043.1">
    <property type="nucleotide sequence ID" value="XM_003285995.1"/>
</dbReference>
<evidence type="ECO:0000313" key="2">
    <source>
        <dbReference type="Proteomes" id="UP000001064"/>
    </source>
</evidence>
<dbReference type="VEuPathDB" id="AmoebaDB:DICPUDRAFT_91632"/>
<evidence type="ECO:0000313" key="1">
    <source>
        <dbReference type="EMBL" id="EGC37390.1"/>
    </source>
</evidence>
<dbReference type="KEGG" id="dpp:DICPUDRAFT_91632"/>
<dbReference type="InParanoid" id="F0ZF50"/>
<protein>
    <submittedName>
        <fullName evidence="1">Uncharacterized protein</fullName>
    </submittedName>
</protein>
<keyword evidence="2" id="KW-1185">Reference proteome</keyword>
<sequence length="74" mass="8924">MFSYELVHIEGKKNIAADFLSRNAKFYYDRDDGFLEQVKESYDVSDEYSKKWLDTAKLRKYYNRSITSRNFGNF</sequence>
<dbReference type="Proteomes" id="UP000001064">
    <property type="component" value="Unassembled WGS sequence"/>
</dbReference>
<accession>F0ZF50</accession>